<keyword evidence="10" id="KW-1185">Reference proteome</keyword>
<dbReference type="AlphaFoldDB" id="A0A3R7QBC8"/>
<dbReference type="InterPro" id="IPR020617">
    <property type="entry name" value="Thiolase_C"/>
</dbReference>
<accession>A0A3R7QBC8</accession>
<dbReference type="NCBIfam" id="TIGR01930">
    <property type="entry name" value="AcCoA-C-Actrans"/>
    <property type="match status" value="1"/>
</dbReference>
<dbReference type="InterPro" id="IPR020613">
    <property type="entry name" value="Thiolase_CS"/>
</dbReference>
<dbReference type="SUPFAM" id="SSF53901">
    <property type="entry name" value="Thiolase-like"/>
    <property type="match status" value="2"/>
</dbReference>
<dbReference type="Pfam" id="PF02803">
    <property type="entry name" value="Thiolase_C"/>
    <property type="match status" value="1"/>
</dbReference>
<comment type="similarity">
    <text evidence="2 6">Belongs to the thiolase-like superfamily. Thiolase family.</text>
</comment>
<feature type="domain" description="Thiolase C-terminal" evidence="8">
    <location>
        <begin position="267"/>
        <end position="389"/>
    </location>
</feature>
<dbReference type="Proteomes" id="UP000283509">
    <property type="component" value="Unassembled WGS sequence"/>
</dbReference>
<evidence type="ECO:0000256" key="2">
    <source>
        <dbReference type="ARBA" id="ARBA00010982"/>
    </source>
</evidence>
<reference evidence="9 10" key="1">
    <citation type="submission" date="2018-04" db="EMBL/GenBank/DDBJ databases">
        <authorList>
            <person name="Zhang X."/>
            <person name="Yuan J."/>
            <person name="Li F."/>
            <person name="Xiang J."/>
        </authorList>
    </citation>
    <scope>NUCLEOTIDE SEQUENCE [LARGE SCALE GENOMIC DNA]</scope>
    <source>
        <tissue evidence="9">Muscle</tissue>
    </source>
</reference>
<comment type="pathway">
    <text evidence="1">Lipid metabolism.</text>
</comment>
<dbReference type="PANTHER" id="PTHR18919">
    <property type="entry name" value="ACETYL-COA C-ACYLTRANSFERASE"/>
    <property type="match status" value="1"/>
</dbReference>
<evidence type="ECO:0000259" key="8">
    <source>
        <dbReference type="Pfam" id="PF02803"/>
    </source>
</evidence>
<gene>
    <name evidence="9" type="ORF">C7M84_007992</name>
</gene>
<evidence type="ECO:0000259" key="7">
    <source>
        <dbReference type="Pfam" id="PF00108"/>
    </source>
</evidence>
<dbReference type="GO" id="GO:0003988">
    <property type="term" value="F:acetyl-CoA C-acyltransferase activity"/>
    <property type="evidence" value="ECO:0007669"/>
    <property type="project" value="UniProtKB-ARBA"/>
</dbReference>
<evidence type="ECO:0000256" key="1">
    <source>
        <dbReference type="ARBA" id="ARBA00005189"/>
    </source>
</evidence>
<evidence type="ECO:0000313" key="9">
    <source>
        <dbReference type="EMBL" id="ROT73545.1"/>
    </source>
</evidence>
<sequence>MADNNIVILSAVRTPIGKFCGGLGDMKASDLGSIVIKEALDRAKIPPKDVSEVILGQVLTAGQGQNPARQAAVGADLPYEVPASLVNMLCGSGLKSVALGYQAIKLGEADVVVCGGQESMTQAHHAVKLRQKTMGNVDMVDTMLIDGLVDAFHNCHMGITAENVAKRWNVSREEQDRFAVLSQQKTASAQKDQCFKEELVPVLNLKVPLQADEFPRNDTSLDGLKKLKPCFLKDGTGTVTAGNASGLNDGAAALVLTTEKEAKARELKPLARIVAWAQTGVDPAVMGIGPVSAVKKVLSKVGWSVEDVDLWELNEAFAAQSLAVLRELGLDKDKVNVNGGAIALGHPIGASGARILVTLLHAMKRLEKKRGVAALCVGGGMGIALCVERS</sequence>
<evidence type="ECO:0000313" key="10">
    <source>
        <dbReference type="Proteomes" id="UP000283509"/>
    </source>
</evidence>
<dbReference type="PROSITE" id="PS00098">
    <property type="entry name" value="THIOLASE_1"/>
    <property type="match status" value="1"/>
</dbReference>
<evidence type="ECO:0000256" key="6">
    <source>
        <dbReference type="RuleBase" id="RU003557"/>
    </source>
</evidence>
<organism evidence="9 10">
    <name type="scientific">Penaeus vannamei</name>
    <name type="common">Whiteleg shrimp</name>
    <name type="synonym">Litopenaeus vannamei</name>
    <dbReference type="NCBI Taxonomy" id="6689"/>
    <lineage>
        <taxon>Eukaryota</taxon>
        <taxon>Metazoa</taxon>
        <taxon>Ecdysozoa</taxon>
        <taxon>Arthropoda</taxon>
        <taxon>Crustacea</taxon>
        <taxon>Multicrustacea</taxon>
        <taxon>Malacostraca</taxon>
        <taxon>Eumalacostraca</taxon>
        <taxon>Eucarida</taxon>
        <taxon>Decapoda</taxon>
        <taxon>Dendrobranchiata</taxon>
        <taxon>Penaeoidea</taxon>
        <taxon>Penaeidae</taxon>
        <taxon>Penaeus</taxon>
    </lineage>
</organism>
<dbReference type="PROSITE" id="PS00737">
    <property type="entry name" value="THIOLASE_2"/>
    <property type="match status" value="1"/>
</dbReference>
<dbReference type="InterPro" id="IPR020610">
    <property type="entry name" value="Thiolase_AS"/>
</dbReference>
<protein>
    <recommendedName>
        <fullName evidence="11">Acetyl-CoA acetyltransferase, cytosolic</fullName>
    </recommendedName>
</protein>
<proteinExistence type="inferred from homology"/>
<dbReference type="Gene3D" id="3.40.47.10">
    <property type="match status" value="2"/>
</dbReference>
<dbReference type="InterPro" id="IPR002155">
    <property type="entry name" value="Thiolase"/>
</dbReference>
<evidence type="ECO:0000256" key="3">
    <source>
        <dbReference type="ARBA" id="ARBA00022679"/>
    </source>
</evidence>
<reference evidence="9 10" key="2">
    <citation type="submission" date="2019-01" db="EMBL/GenBank/DDBJ databases">
        <title>The decoding of complex shrimp genome reveals the adaptation for benthos swimmer, frequently molting mechanism and breeding impact on genome.</title>
        <authorList>
            <person name="Sun Y."/>
            <person name="Gao Y."/>
            <person name="Yu Y."/>
        </authorList>
    </citation>
    <scope>NUCLEOTIDE SEQUENCE [LARGE SCALE GENOMIC DNA]</scope>
    <source>
        <tissue evidence="9">Muscle</tissue>
    </source>
</reference>
<feature type="domain" description="Thiolase N-terminal" evidence="7">
    <location>
        <begin position="6"/>
        <end position="259"/>
    </location>
</feature>
<feature type="active site" description="Acyl-thioester intermediate" evidence="5">
    <location>
        <position position="90"/>
    </location>
</feature>
<dbReference type="OrthoDB" id="5404651at2759"/>
<dbReference type="SMR" id="A0A3R7QBC8"/>
<evidence type="ECO:0000256" key="4">
    <source>
        <dbReference type="ARBA" id="ARBA00023315"/>
    </source>
</evidence>
<dbReference type="PROSITE" id="PS00099">
    <property type="entry name" value="THIOLASE_3"/>
    <property type="match status" value="1"/>
</dbReference>
<dbReference type="InterPro" id="IPR016039">
    <property type="entry name" value="Thiolase-like"/>
</dbReference>
<feature type="active site" description="Proton acceptor" evidence="5">
    <location>
        <position position="376"/>
    </location>
</feature>
<dbReference type="Pfam" id="PF00108">
    <property type="entry name" value="Thiolase_N"/>
    <property type="match status" value="1"/>
</dbReference>
<dbReference type="STRING" id="6689.A0A3R7QBC8"/>
<dbReference type="FunFam" id="3.40.47.10:FF:000010">
    <property type="entry name" value="Acetyl-CoA acetyltransferase (Thiolase)"/>
    <property type="match status" value="1"/>
</dbReference>
<name>A0A3R7QBC8_PENVA</name>
<feature type="active site" description="Proton acceptor" evidence="5">
    <location>
        <position position="346"/>
    </location>
</feature>
<dbReference type="PIRSF" id="PIRSF000429">
    <property type="entry name" value="Ac-CoA_Ac_transf"/>
    <property type="match status" value="1"/>
</dbReference>
<evidence type="ECO:0008006" key="11">
    <source>
        <dbReference type="Google" id="ProtNLM"/>
    </source>
</evidence>
<dbReference type="PANTHER" id="PTHR18919:SF107">
    <property type="entry name" value="ACETYL-COA ACETYLTRANSFERASE, CYTOSOLIC"/>
    <property type="match status" value="1"/>
</dbReference>
<dbReference type="InterPro" id="IPR020615">
    <property type="entry name" value="Thiolase_acyl_enz_int_AS"/>
</dbReference>
<keyword evidence="3 6" id="KW-0808">Transferase</keyword>
<evidence type="ECO:0000256" key="5">
    <source>
        <dbReference type="PIRSR" id="PIRSR000429-1"/>
    </source>
</evidence>
<dbReference type="EMBL" id="QCYY01002018">
    <property type="protein sequence ID" value="ROT73545.1"/>
    <property type="molecule type" value="Genomic_DNA"/>
</dbReference>
<dbReference type="InterPro" id="IPR020616">
    <property type="entry name" value="Thiolase_N"/>
</dbReference>
<keyword evidence="4 6" id="KW-0012">Acyltransferase</keyword>
<comment type="caution">
    <text evidence="9">The sequence shown here is derived from an EMBL/GenBank/DDBJ whole genome shotgun (WGS) entry which is preliminary data.</text>
</comment>
<dbReference type="CDD" id="cd00751">
    <property type="entry name" value="thiolase"/>
    <property type="match status" value="1"/>
</dbReference>